<dbReference type="RefSeq" id="WP_011469479.1">
    <property type="nucleotide sequence ID" value="NC_007912.1"/>
</dbReference>
<organism evidence="2 3">
    <name type="scientific">Saccharophagus degradans (strain 2-40 / ATCC 43961 / DSM 17024)</name>
    <dbReference type="NCBI Taxonomy" id="203122"/>
    <lineage>
        <taxon>Bacteria</taxon>
        <taxon>Pseudomonadati</taxon>
        <taxon>Pseudomonadota</taxon>
        <taxon>Gammaproteobacteria</taxon>
        <taxon>Cellvibrionales</taxon>
        <taxon>Cellvibrionaceae</taxon>
        <taxon>Saccharophagus</taxon>
    </lineage>
</organism>
<keyword evidence="1" id="KW-0175">Coiled coil</keyword>
<dbReference type="eggNOG" id="ENOG50337MT">
    <property type="taxonomic scope" value="Bacteria"/>
</dbReference>
<gene>
    <name evidence="2" type="ordered locus">Sde_3006</name>
</gene>
<keyword evidence="3" id="KW-1185">Reference proteome</keyword>
<name>Q21GB6_SACD2</name>
<dbReference type="KEGG" id="sde:Sde_3006"/>
<proteinExistence type="predicted"/>
<dbReference type="HOGENOM" id="CLU_899832_0_0_6"/>
<dbReference type="GeneID" id="98614639"/>
<evidence type="ECO:0000256" key="1">
    <source>
        <dbReference type="SAM" id="Coils"/>
    </source>
</evidence>
<dbReference type="STRING" id="203122.Sde_3006"/>
<dbReference type="Proteomes" id="UP000001947">
    <property type="component" value="Chromosome"/>
</dbReference>
<accession>Q21GB6</accession>
<protein>
    <submittedName>
        <fullName evidence="2">Uncharacterized protein</fullName>
    </submittedName>
</protein>
<reference evidence="2 3" key="1">
    <citation type="journal article" date="2008" name="PLoS Genet.">
        <title>Complete genome sequence of the complex carbohydrate-degrading marine bacterium, Saccharophagus degradans strain 2-40 T.</title>
        <authorList>
            <person name="Weiner R.M."/>
            <person name="Taylor L.E.II."/>
            <person name="Henrissat B."/>
            <person name="Hauser L."/>
            <person name="Land M."/>
            <person name="Coutinho P.M."/>
            <person name="Rancurel C."/>
            <person name="Saunders E.H."/>
            <person name="Longmire A.G."/>
            <person name="Zhang H."/>
            <person name="Bayer E.A."/>
            <person name="Gilbert H.J."/>
            <person name="Larimer F."/>
            <person name="Zhulin I.B."/>
            <person name="Ekborg N.A."/>
            <person name="Lamed R."/>
            <person name="Richardson P.M."/>
            <person name="Borovok I."/>
            <person name="Hutcheson S."/>
        </authorList>
    </citation>
    <scope>NUCLEOTIDE SEQUENCE [LARGE SCALE GENOMIC DNA]</scope>
    <source>
        <strain evidence="3">2-40 / ATCC 43961 / DSM 17024</strain>
    </source>
</reference>
<evidence type="ECO:0000313" key="2">
    <source>
        <dbReference type="EMBL" id="ABD82263.1"/>
    </source>
</evidence>
<dbReference type="AlphaFoldDB" id="Q21GB6"/>
<dbReference type="EMBL" id="CP000282">
    <property type="protein sequence ID" value="ABD82263.1"/>
    <property type="molecule type" value="Genomic_DNA"/>
</dbReference>
<dbReference type="OrthoDB" id="5699622at2"/>
<evidence type="ECO:0000313" key="3">
    <source>
        <dbReference type="Proteomes" id="UP000001947"/>
    </source>
</evidence>
<sequence length="309" mass="34637">MNRENTVGKLRATKLILVILAVAWVCSMVVASNVYLQLEGTKQQLANLRTENANALTQVRSQYQADIDELQNYILSQPDLASGAMQQGLVATHCESDVVSNNELAAMTGVTPDVIVDKKYALFLPDLTLPQSEMETLKKLLAAREAVLNKTTASYYTTEEELARNVEQQQQALESIDKEVAAVLPQEEYENYRLLKDSGFEQYQQKQFNRALAPESQLDNIQQRSLLLAKLKSKDSFNNQLSLANQLAQDGGAAANDGKQLIMSALDSYSQNYFAEAKSVLTQEQYNALVEYESQQFSQMRRSLRNSME</sequence>
<feature type="coiled-coil region" evidence="1">
    <location>
        <begin position="38"/>
        <end position="73"/>
    </location>
</feature>